<gene>
    <name evidence="2" type="ORF">CDAR_477781</name>
</gene>
<feature type="non-terminal residue" evidence="2">
    <location>
        <position position="1"/>
    </location>
</feature>
<feature type="region of interest" description="Disordered" evidence="1">
    <location>
        <begin position="52"/>
        <end position="80"/>
    </location>
</feature>
<organism evidence="2 3">
    <name type="scientific">Caerostris darwini</name>
    <dbReference type="NCBI Taxonomy" id="1538125"/>
    <lineage>
        <taxon>Eukaryota</taxon>
        <taxon>Metazoa</taxon>
        <taxon>Ecdysozoa</taxon>
        <taxon>Arthropoda</taxon>
        <taxon>Chelicerata</taxon>
        <taxon>Arachnida</taxon>
        <taxon>Araneae</taxon>
        <taxon>Araneomorphae</taxon>
        <taxon>Entelegynae</taxon>
        <taxon>Araneoidea</taxon>
        <taxon>Araneidae</taxon>
        <taxon>Caerostris</taxon>
    </lineage>
</organism>
<evidence type="ECO:0000256" key="1">
    <source>
        <dbReference type="SAM" id="MobiDB-lite"/>
    </source>
</evidence>
<sequence length="202" mass="22267">NQNKAKKQKGNEPLFLDGKRKIAMIARGWSVKTGTAKHGCISGDAIFSVINNQNKTKKQKEDETSSSRRKKKNSYDSPRLVCGNSTAKHGCISGAAIFSVNNNQNKAQKQKGNEPLFLDGKRKTAMIARGWSVKTGTAKHGCISGDAIFSVINNQNAAKKQKEKEPLFLDGKRKIALIARGWFVKTAKHGWIPRDAIFSLIK</sequence>
<dbReference type="AlphaFoldDB" id="A0AAV4W8S3"/>
<evidence type="ECO:0000313" key="2">
    <source>
        <dbReference type="EMBL" id="GIY79067.1"/>
    </source>
</evidence>
<dbReference type="Proteomes" id="UP001054837">
    <property type="component" value="Unassembled WGS sequence"/>
</dbReference>
<proteinExistence type="predicted"/>
<accession>A0AAV4W8S3</accession>
<dbReference type="EMBL" id="BPLQ01014319">
    <property type="protein sequence ID" value="GIY79067.1"/>
    <property type="molecule type" value="Genomic_DNA"/>
</dbReference>
<comment type="caution">
    <text evidence="2">The sequence shown here is derived from an EMBL/GenBank/DDBJ whole genome shotgun (WGS) entry which is preliminary data.</text>
</comment>
<reference evidence="2 3" key="1">
    <citation type="submission" date="2021-06" db="EMBL/GenBank/DDBJ databases">
        <title>Caerostris darwini draft genome.</title>
        <authorList>
            <person name="Kono N."/>
            <person name="Arakawa K."/>
        </authorList>
    </citation>
    <scope>NUCLEOTIDE SEQUENCE [LARGE SCALE GENOMIC DNA]</scope>
</reference>
<keyword evidence="3" id="KW-1185">Reference proteome</keyword>
<name>A0AAV4W8S3_9ARAC</name>
<protein>
    <submittedName>
        <fullName evidence="2">Uncharacterized protein</fullName>
    </submittedName>
</protein>
<evidence type="ECO:0000313" key="3">
    <source>
        <dbReference type="Proteomes" id="UP001054837"/>
    </source>
</evidence>